<feature type="domain" description="Protein kinase" evidence="10">
    <location>
        <begin position="265"/>
        <end position="524"/>
    </location>
</feature>
<evidence type="ECO:0000256" key="1">
    <source>
        <dbReference type="ARBA" id="ARBA00012513"/>
    </source>
</evidence>
<dbReference type="GO" id="GO:0005737">
    <property type="term" value="C:cytoplasm"/>
    <property type="evidence" value="ECO:0007669"/>
    <property type="project" value="TreeGrafter"/>
</dbReference>
<keyword evidence="6" id="KW-0067">ATP-binding</keyword>
<keyword evidence="3" id="KW-0808">Transferase</keyword>
<dbReference type="GO" id="GO:0005524">
    <property type="term" value="F:ATP binding"/>
    <property type="evidence" value="ECO:0007669"/>
    <property type="project" value="UniProtKB-KW"/>
</dbReference>
<proteinExistence type="predicted"/>
<evidence type="ECO:0000313" key="11">
    <source>
        <dbReference type="EMBL" id="RUS72456.1"/>
    </source>
</evidence>
<dbReference type="STRING" id="188477.A0A433ST60"/>
<feature type="region of interest" description="Disordered" evidence="9">
    <location>
        <begin position="1"/>
        <end position="100"/>
    </location>
</feature>
<dbReference type="GO" id="GO:0004674">
    <property type="term" value="F:protein serine/threonine kinase activity"/>
    <property type="evidence" value="ECO:0007669"/>
    <property type="project" value="UniProtKB-KW"/>
</dbReference>
<reference evidence="11 12" key="1">
    <citation type="submission" date="2019-01" db="EMBL/GenBank/DDBJ databases">
        <title>A draft genome assembly of the solar-powered sea slug Elysia chlorotica.</title>
        <authorList>
            <person name="Cai H."/>
            <person name="Li Q."/>
            <person name="Fang X."/>
            <person name="Li J."/>
            <person name="Curtis N.E."/>
            <person name="Altenburger A."/>
            <person name="Shibata T."/>
            <person name="Feng M."/>
            <person name="Maeda T."/>
            <person name="Schwartz J.A."/>
            <person name="Shigenobu S."/>
            <person name="Lundholm N."/>
            <person name="Nishiyama T."/>
            <person name="Yang H."/>
            <person name="Hasebe M."/>
            <person name="Li S."/>
            <person name="Pierce S.K."/>
            <person name="Wang J."/>
        </authorList>
    </citation>
    <scope>NUCLEOTIDE SEQUENCE [LARGE SCALE GENOMIC DNA]</scope>
    <source>
        <strain evidence="11">EC2010</strain>
        <tissue evidence="11">Whole organism of an adult</tissue>
    </source>
</reference>
<evidence type="ECO:0000256" key="5">
    <source>
        <dbReference type="ARBA" id="ARBA00022777"/>
    </source>
</evidence>
<keyword evidence="12" id="KW-1185">Reference proteome</keyword>
<feature type="compositionally biased region" description="Basic and acidic residues" evidence="9">
    <location>
        <begin position="1"/>
        <end position="12"/>
    </location>
</feature>
<dbReference type="PROSITE" id="PS50011">
    <property type="entry name" value="PROTEIN_KINASE_DOM"/>
    <property type="match status" value="1"/>
</dbReference>
<dbReference type="SUPFAM" id="SSF56112">
    <property type="entry name" value="Protein kinase-like (PK-like)"/>
    <property type="match status" value="1"/>
</dbReference>
<name>A0A433ST60_ELYCH</name>
<feature type="compositionally biased region" description="Polar residues" evidence="9">
    <location>
        <begin position="84"/>
        <end position="94"/>
    </location>
</feature>
<dbReference type="Pfam" id="PF00069">
    <property type="entry name" value="Pkinase"/>
    <property type="match status" value="1"/>
</dbReference>
<dbReference type="InterPro" id="IPR000719">
    <property type="entry name" value="Prot_kinase_dom"/>
</dbReference>
<evidence type="ECO:0000313" key="12">
    <source>
        <dbReference type="Proteomes" id="UP000271974"/>
    </source>
</evidence>
<evidence type="ECO:0000256" key="7">
    <source>
        <dbReference type="ARBA" id="ARBA00047899"/>
    </source>
</evidence>
<dbReference type="PANTHER" id="PTHR24361:SF433">
    <property type="entry name" value="PROTEIN KINASE DOMAIN-CONTAINING PROTEIN"/>
    <property type="match status" value="1"/>
</dbReference>
<sequence>MRDSAEANHRDLQNLSTKGHRARQQFYSGGHETLSFERNEAEEESVNSQRSDHGQHCRTAPSADNGQAASGAGGLRLRPDLPSHVTSEQPYQVPSFSSSSSSFFLSGSKIESLLKSLDSTCQPGALREHPYLAYSDQLQRSARCEEDNCDDPGCKQIKNLLLEVMKSWMLSSEPLTDIHDNLLICMYDHCLACDSRPCVHPWCVSQLRAHIRHSASGAEKISIMRSWLTQSVTQVDIGQVASPEHLVRFDCRIKFDSVPKEGSTWDSLCLMGQFSKARLVKPNAQYKTERGEYWVLKRSYNQTNLNAWGVYIRLLQLKNIQWFTPLLWAAKVEDATFDYIVCSALEGTSLCEHVQSCGFLAPDLVVRLMLEVTVVLACLRSLNIVYLNWTCKNILVYEDSSGKTCIKLINFEASIIAGRKLDIQSLLPVHLLPPEVLDGQTVEVTSDLWGVACLLFELTTHRPVWHEHRHSSVCELLEIMKNEKHPRPPDTYYSLKPLFDACWKVDPKERVNVAGLQKLLEQHR</sequence>
<keyword evidence="5" id="KW-0418">Kinase</keyword>
<organism evidence="11 12">
    <name type="scientific">Elysia chlorotica</name>
    <name type="common">Eastern emerald elysia</name>
    <name type="synonym">Sea slug</name>
    <dbReference type="NCBI Taxonomy" id="188477"/>
    <lineage>
        <taxon>Eukaryota</taxon>
        <taxon>Metazoa</taxon>
        <taxon>Spiralia</taxon>
        <taxon>Lophotrochozoa</taxon>
        <taxon>Mollusca</taxon>
        <taxon>Gastropoda</taxon>
        <taxon>Heterobranchia</taxon>
        <taxon>Euthyneura</taxon>
        <taxon>Panpulmonata</taxon>
        <taxon>Sacoglossa</taxon>
        <taxon>Placobranchoidea</taxon>
        <taxon>Plakobranchidae</taxon>
        <taxon>Elysia</taxon>
    </lineage>
</organism>
<comment type="catalytic activity">
    <reaction evidence="7">
        <text>L-threonyl-[protein] + ATP = O-phospho-L-threonyl-[protein] + ADP + H(+)</text>
        <dbReference type="Rhea" id="RHEA:46608"/>
        <dbReference type="Rhea" id="RHEA-COMP:11060"/>
        <dbReference type="Rhea" id="RHEA-COMP:11605"/>
        <dbReference type="ChEBI" id="CHEBI:15378"/>
        <dbReference type="ChEBI" id="CHEBI:30013"/>
        <dbReference type="ChEBI" id="CHEBI:30616"/>
        <dbReference type="ChEBI" id="CHEBI:61977"/>
        <dbReference type="ChEBI" id="CHEBI:456216"/>
        <dbReference type="EC" id="2.7.11.1"/>
    </reaction>
</comment>
<accession>A0A433ST60</accession>
<comment type="catalytic activity">
    <reaction evidence="8">
        <text>L-seryl-[protein] + ATP = O-phospho-L-seryl-[protein] + ADP + H(+)</text>
        <dbReference type="Rhea" id="RHEA:17989"/>
        <dbReference type="Rhea" id="RHEA-COMP:9863"/>
        <dbReference type="Rhea" id="RHEA-COMP:11604"/>
        <dbReference type="ChEBI" id="CHEBI:15378"/>
        <dbReference type="ChEBI" id="CHEBI:29999"/>
        <dbReference type="ChEBI" id="CHEBI:30616"/>
        <dbReference type="ChEBI" id="CHEBI:83421"/>
        <dbReference type="ChEBI" id="CHEBI:456216"/>
        <dbReference type="EC" id="2.7.11.1"/>
    </reaction>
</comment>
<evidence type="ECO:0000256" key="3">
    <source>
        <dbReference type="ARBA" id="ARBA00022679"/>
    </source>
</evidence>
<keyword evidence="2" id="KW-0723">Serine/threonine-protein kinase</keyword>
<keyword evidence="4" id="KW-0547">Nucleotide-binding</keyword>
<dbReference type="PANTHER" id="PTHR24361">
    <property type="entry name" value="MITOGEN-ACTIVATED KINASE KINASE KINASE"/>
    <property type="match status" value="1"/>
</dbReference>
<evidence type="ECO:0000256" key="8">
    <source>
        <dbReference type="ARBA" id="ARBA00048679"/>
    </source>
</evidence>
<gene>
    <name evidence="11" type="ORF">EGW08_019788</name>
</gene>
<evidence type="ECO:0000256" key="9">
    <source>
        <dbReference type="SAM" id="MobiDB-lite"/>
    </source>
</evidence>
<comment type="caution">
    <text evidence="11">The sequence shown here is derived from an EMBL/GenBank/DDBJ whole genome shotgun (WGS) entry which is preliminary data.</text>
</comment>
<evidence type="ECO:0000256" key="2">
    <source>
        <dbReference type="ARBA" id="ARBA00022527"/>
    </source>
</evidence>
<dbReference type="Gene3D" id="1.10.510.10">
    <property type="entry name" value="Transferase(Phosphotransferase) domain 1"/>
    <property type="match status" value="1"/>
</dbReference>
<dbReference type="EC" id="2.7.11.1" evidence="1"/>
<dbReference type="EMBL" id="RQTK01001065">
    <property type="protein sequence ID" value="RUS72456.1"/>
    <property type="molecule type" value="Genomic_DNA"/>
</dbReference>
<dbReference type="SMART" id="SM00220">
    <property type="entry name" value="S_TKc"/>
    <property type="match status" value="1"/>
</dbReference>
<dbReference type="InterPro" id="IPR011009">
    <property type="entry name" value="Kinase-like_dom_sf"/>
</dbReference>
<protein>
    <recommendedName>
        <fullName evidence="1">non-specific serine/threonine protein kinase</fullName>
        <ecNumber evidence="1">2.7.11.1</ecNumber>
    </recommendedName>
</protein>
<evidence type="ECO:0000259" key="10">
    <source>
        <dbReference type="PROSITE" id="PS50011"/>
    </source>
</evidence>
<evidence type="ECO:0000256" key="4">
    <source>
        <dbReference type="ARBA" id="ARBA00022741"/>
    </source>
</evidence>
<dbReference type="OrthoDB" id="4062651at2759"/>
<dbReference type="AlphaFoldDB" id="A0A433ST60"/>
<evidence type="ECO:0000256" key="6">
    <source>
        <dbReference type="ARBA" id="ARBA00022840"/>
    </source>
</evidence>
<dbReference type="Proteomes" id="UP000271974">
    <property type="component" value="Unassembled WGS sequence"/>
</dbReference>
<dbReference type="InterPro" id="IPR053235">
    <property type="entry name" value="Ser_Thr_kinase"/>
</dbReference>